<protein>
    <submittedName>
        <fullName evidence="2">DUF397 domain-containing protein</fullName>
    </submittedName>
</protein>
<accession>A0ABV9UC99</accession>
<proteinExistence type="predicted"/>
<reference evidence="3" key="1">
    <citation type="journal article" date="2019" name="Int. J. Syst. Evol. Microbiol.">
        <title>The Global Catalogue of Microorganisms (GCM) 10K type strain sequencing project: providing services to taxonomists for standard genome sequencing and annotation.</title>
        <authorList>
            <consortium name="The Broad Institute Genomics Platform"/>
            <consortium name="The Broad Institute Genome Sequencing Center for Infectious Disease"/>
            <person name="Wu L."/>
            <person name="Ma J."/>
        </authorList>
    </citation>
    <scope>NUCLEOTIDE SEQUENCE [LARGE SCALE GENOMIC DNA]</scope>
    <source>
        <strain evidence="3">KLKA75</strain>
    </source>
</reference>
<organism evidence="2 3">
    <name type="scientific">Actinomadura gamaensis</name>
    <dbReference type="NCBI Taxonomy" id="1763541"/>
    <lineage>
        <taxon>Bacteria</taxon>
        <taxon>Bacillati</taxon>
        <taxon>Actinomycetota</taxon>
        <taxon>Actinomycetes</taxon>
        <taxon>Streptosporangiales</taxon>
        <taxon>Thermomonosporaceae</taxon>
        <taxon>Actinomadura</taxon>
    </lineage>
</organism>
<feature type="domain" description="DUF397" evidence="1">
    <location>
        <begin position="6"/>
        <end position="59"/>
    </location>
</feature>
<gene>
    <name evidence="2" type="ORF">ACFPCY_39830</name>
</gene>
<dbReference type="InterPro" id="IPR007278">
    <property type="entry name" value="DUF397"/>
</dbReference>
<dbReference type="EMBL" id="JBHSIT010000017">
    <property type="protein sequence ID" value="MFC4913504.1"/>
    <property type="molecule type" value="Genomic_DNA"/>
</dbReference>
<evidence type="ECO:0000313" key="3">
    <source>
        <dbReference type="Proteomes" id="UP001595872"/>
    </source>
</evidence>
<evidence type="ECO:0000259" key="1">
    <source>
        <dbReference type="Pfam" id="PF04149"/>
    </source>
</evidence>
<sequence length="68" mass="7369">MNSTAATWRKSTYSQGGGSDCVEVAAFETECFVRDSKDVDGPVLAVDAASWQHLLGRLRHSVRGDARV</sequence>
<dbReference type="Pfam" id="PF04149">
    <property type="entry name" value="DUF397"/>
    <property type="match status" value="1"/>
</dbReference>
<evidence type="ECO:0000313" key="2">
    <source>
        <dbReference type="EMBL" id="MFC4913504.1"/>
    </source>
</evidence>
<dbReference type="Proteomes" id="UP001595872">
    <property type="component" value="Unassembled WGS sequence"/>
</dbReference>
<keyword evidence="3" id="KW-1185">Reference proteome</keyword>
<name>A0ABV9UC99_9ACTN</name>
<dbReference type="RefSeq" id="WP_378264487.1">
    <property type="nucleotide sequence ID" value="NZ_JBHSIT010000017.1"/>
</dbReference>
<comment type="caution">
    <text evidence="2">The sequence shown here is derived from an EMBL/GenBank/DDBJ whole genome shotgun (WGS) entry which is preliminary data.</text>
</comment>